<evidence type="ECO:0000313" key="2">
    <source>
        <dbReference type="EMBL" id="VEE06211.1"/>
    </source>
</evidence>
<organism evidence="2 3">
    <name type="scientific">Chryseobacterium gleum</name>
    <name type="common">Flavobacterium gleum</name>
    <dbReference type="NCBI Taxonomy" id="250"/>
    <lineage>
        <taxon>Bacteria</taxon>
        <taxon>Pseudomonadati</taxon>
        <taxon>Bacteroidota</taxon>
        <taxon>Flavobacteriia</taxon>
        <taxon>Flavobacteriales</taxon>
        <taxon>Weeksellaceae</taxon>
        <taxon>Chryseobacterium group</taxon>
        <taxon>Chryseobacterium</taxon>
    </lineage>
</organism>
<accession>A0A448B0B2</accession>
<dbReference type="Proteomes" id="UP000279227">
    <property type="component" value="Chromosome"/>
</dbReference>
<dbReference type="AlphaFoldDB" id="A0A448B0B2"/>
<name>A0A448B0B2_CHRGE</name>
<gene>
    <name evidence="2" type="ORF">NCTC11432_01531</name>
</gene>
<keyword evidence="1" id="KW-0812">Transmembrane</keyword>
<dbReference type="EMBL" id="LR134289">
    <property type="protein sequence ID" value="VEE06211.1"/>
    <property type="molecule type" value="Genomic_DNA"/>
</dbReference>
<protein>
    <submittedName>
        <fullName evidence="2">Uncharacterized protein</fullName>
    </submittedName>
</protein>
<feature type="transmembrane region" description="Helical" evidence="1">
    <location>
        <begin position="6"/>
        <end position="29"/>
    </location>
</feature>
<dbReference type="STRING" id="525257.HMPREF0204_12932"/>
<dbReference type="GeneID" id="93021336"/>
<sequence length="70" mass="8190">MMLFEDPTYLIIAFAVFAALNVVTIRDILKNKNLSKRQRNNYIWLQFGLPIIGSIIYFSEKSDKSLHLKK</sequence>
<dbReference type="OrthoDB" id="1267562at2"/>
<proteinExistence type="predicted"/>
<evidence type="ECO:0000256" key="1">
    <source>
        <dbReference type="SAM" id="Phobius"/>
    </source>
</evidence>
<dbReference type="RefSeq" id="WP_002978133.1">
    <property type="nucleotide sequence ID" value="NZ_CP068486.1"/>
</dbReference>
<evidence type="ECO:0000313" key="3">
    <source>
        <dbReference type="Proteomes" id="UP000279227"/>
    </source>
</evidence>
<keyword evidence="1" id="KW-0472">Membrane</keyword>
<dbReference type="KEGG" id="cgle:NCTC11432_01531"/>
<keyword evidence="1" id="KW-1133">Transmembrane helix</keyword>
<feature type="transmembrane region" description="Helical" evidence="1">
    <location>
        <begin position="41"/>
        <end position="59"/>
    </location>
</feature>
<reference evidence="2 3" key="1">
    <citation type="submission" date="2018-12" db="EMBL/GenBank/DDBJ databases">
        <authorList>
            <consortium name="Pathogen Informatics"/>
        </authorList>
    </citation>
    <scope>NUCLEOTIDE SEQUENCE [LARGE SCALE GENOMIC DNA]</scope>
    <source>
        <strain evidence="2 3">NCTC11432</strain>
    </source>
</reference>